<dbReference type="AlphaFoldDB" id="A0A317C9U8"/>
<evidence type="ECO:0008006" key="4">
    <source>
        <dbReference type="Google" id="ProtNLM"/>
    </source>
</evidence>
<keyword evidence="1" id="KW-1133">Transmembrane helix</keyword>
<evidence type="ECO:0000256" key="1">
    <source>
        <dbReference type="SAM" id="Phobius"/>
    </source>
</evidence>
<dbReference type="OrthoDB" id="9255911at2"/>
<protein>
    <recommendedName>
        <fullName evidence="4">PCI domain-containing protein</fullName>
    </recommendedName>
</protein>
<feature type="transmembrane region" description="Helical" evidence="1">
    <location>
        <begin position="38"/>
        <end position="55"/>
    </location>
</feature>
<dbReference type="EMBL" id="QGKM01000075">
    <property type="protein sequence ID" value="PWQ92832.1"/>
    <property type="molecule type" value="Genomic_DNA"/>
</dbReference>
<evidence type="ECO:0000313" key="2">
    <source>
        <dbReference type="EMBL" id="PWQ92832.1"/>
    </source>
</evidence>
<proteinExistence type="predicted"/>
<gene>
    <name evidence="2" type="ORF">DKW60_18995</name>
</gene>
<feature type="transmembrane region" description="Helical" evidence="1">
    <location>
        <begin position="7"/>
        <end position="26"/>
    </location>
</feature>
<name>A0A317C9U8_9GAMM</name>
<comment type="caution">
    <text evidence="2">The sequence shown here is derived from an EMBL/GenBank/DDBJ whole genome shotgun (WGS) entry which is preliminary data.</text>
</comment>
<sequence>MHCYSTIGKGLFGLALFFVVGALLTLFDNDSDSSDATLGFIMFAALAGIPGWIFCRRANRKQSALVQQLQGFIRSRDSFSMAELANAIDLDEQVARKKVLTMIQNQSLDLVFDTDTERYMRRDKLAALKVIESCGSCGSQIAASRQAEHQLVNCPYCGKPI</sequence>
<reference evidence="2 3" key="1">
    <citation type="submission" date="2018-05" db="EMBL/GenBank/DDBJ databases">
        <title>Leucothrix arctica sp. nov., isolated from Arctic seawater.</title>
        <authorList>
            <person name="Choi A."/>
            <person name="Baek K."/>
        </authorList>
    </citation>
    <scope>NUCLEOTIDE SEQUENCE [LARGE SCALE GENOMIC DNA]</scope>
    <source>
        <strain evidence="2 3">JCM 18388</strain>
    </source>
</reference>
<dbReference type="Proteomes" id="UP000245539">
    <property type="component" value="Unassembled WGS sequence"/>
</dbReference>
<dbReference type="RefSeq" id="WP_109839244.1">
    <property type="nucleotide sequence ID" value="NZ_QGKM01000075.1"/>
</dbReference>
<organism evidence="2 3">
    <name type="scientific">Leucothrix pacifica</name>
    <dbReference type="NCBI Taxonomy" id="1247513"/>
    <lineage>
        <taxon>Bacteria</taxon>
        <taxon>Pseudomonadati</taxon>
        <taxon>Pseudomonadota</taxon>
        <taxon>Gammaproteobacteria</taxon>
        <taxon>Thiotrichales</taxon>
        <taxon>Thiotrichaceae</taxon>
        <taxon>Leucothrix</taxon>
    </lineage>
</organism>
<keyword evidence="3" id="KW-1185">Reference proteome</keyword>
<accession>A0A317C9U8</accession>
<evidence type="ECO:0000313" key="3">
    <source>
        <dbReference type="Proteomes" id="UP000245539"/>
    </source>
</evidence>
<keyword evidence="1" id="KW-0812">Transmembrane</keyword>
<keyword evidence="1" id="KW-0472">Membrane</keyword>